<dbReference type="EMBL" id="ML994115">
    <property type="protein sequence ID" value="KAF2198816.1"/>
    <property type="molecule type" value="Genomic_DNA"/>
</dbReference>
<accession>A0A9P4MQ05</accession>
<evidence type="ECO:0000256" key="1">
    <source>
        <dbReference type="SAM" id="MobiDB-lite"/>
    </source>
</evidence>
<dbReference type="AlphaFoldDB" id="A0A9P4MQ05"/>
<dbReference type="InterPro" id="IPR014756">
    <property type="entry name" value="Ig_E-set"/>
</dbReference>
<dbReference type="InterPro" id="IPR032640">
    <property type="entry name" value="AMPK1_CBM"/>
</dbReference>
<reference evidence="3" key="1">
    <citation type="journal article" date="2020" name="Stud. Mycol.">
        <title>101 Dothideomycetes genomes: a test case for predicting lifestyles and emergence of pathogens.</title>
        <authorList>
            <person name="Haridas S."/>
            <person name="Albert R."/>
            <person name="Binder M."/>
            <person name="Bloem J."/>
            <person name="Labutti K."/>
            <person name="Salamov A."/>
            <person name="Andreopoulos B."/>
            <person name="Baker S."/>
            <person name="Barry K."/>
            <person name="Bills G."/>
            <person name="Bluhm B."/>
            <person name="Cannon C."/>
            <person name="Castanera R."/>
            <person name="Culley D."/>
            <person name="Daum C."/>
            <person name="Ezra D."/>
            <person name="Gonzalez J."/>
            <person name="Henrissat B."/>
            <person name="Kuo A."/>
            <person name="Liang C."/>
            <person name="Lipzen A."/>
            <person name="Lutzoni F."/>
            <person name="Magnuson J."/>
            <person name="Mondo S."/>
            <person name="Nolan M."/>
            <person name="Ohm R."/>
            <person name="Pangilinan J."/>
            <person name="Park H.-J."/>
            <person name="Ramirez L."/>
            <person name="Alfaro M."/>
            <person name="Sun H."/>
            <person name="Tritt A."/>
            <person name="Yoshinaga Y."/>
            <person name="Zwiers L.-H."/>
            <person name="Turgeon B."/>
            <person name="Goodwin S."/>
            <person name="Spatafora J."/>
            <person name="Crous P."/>
            <person name="Grigoriev I."/>
        </authorList>
    </citation>
    <scope>NUCLEOTIDE SEQUENCE</scope>
    <source>
        <strain evidence="3">ATCC 74209</strain>
    </source>
</reference>
<evidence type="ECO:0000313" key="4">
    <source>
        <dbReference type="Proteomes" id="UP000799536"/>
    </source>
</evidence>
<evidence type="ECO:0000313" key="3">
    <source>
        <dbReference type="EMBL" id="KAF2198816.1"/>
    </source>
</evidence>
<proteinExistence type="predicted"/>
<feature type="compositionally biased region" description="Low complexity" evidence="1">
    <location>
        <begin position="871"/>
        <end position="891"/>
    </location>
</feature>
<feature type="region of interest" description="Disordered" evidence="1">
    <location>
        <begin position="107"/>
        <end position="131"/>
    </location>
</feature>
<feature type="domain" description="AMP-activated protein kinase glycogen-binding" evidence="2">
    <location>
        <begin position="4"/>
        <end position="78"/>
    </location>
</feature>
<protein>
    <recommendedName>
        <fullName evidence="2">AMP-activated protein kinase glycogen-binding domain-containing protein</fullName>
    </recommendedName>
</protein>
<dbReference type="CDD" id="cd02859">
    <property type="entry name" value="E_set_AMPKbeta_like_N"/>
    <property type="match status" value="1"/>
</dbReference>
<dbReference type="Proteomes" id="UP000799536">
    <property type="component" value="Unassembled WGS sequence"/>
</dbReference>
<feature type="region of interest" description="Disordered" evidence="1">
    <location>
        <begin position="615"/>
        <end position="640"/>
    </location>
</feature>
<dbReference type="SUPFAM" id="SSF81296">
    <property type="entry name" value="E set domains"/>
    <property type="match status" value="1"/>
</dbReference>
<feature type="region of interest" description="Disordered" evidence="1">
    <location>
        <begin position="681"/>
        <end position="916"/>
    </location>
</feature>
<comment type="caution">
    <text evidence="3">The sequence shown here is derived from an EMBL/GenBank/DDBJ whole genome shotgun (WGS) entry which is preliminary data.</text>
</comment>
<keyword evidence="4" id="KW-1185">Reference proteome</keyword>
<feature type="compositionally biased region" description="Low complexity" evidence="1">
    <location>
        <begin position="755"/>
        <end position="768"/>
    </location>
</feature>
<feature type="compositionally biased region" description="Low complexity" evidence="1">
    <location>
        <begin position="718"/>
        <end position="731"/>
    </location>
</feature>
<feature type="compositionally biased region" description="Basic and acidic residues" evidence="1">
    <location>
        <begin position="741"/>
        <end position="751"/>
    </location>
</feature>
<feature type="compositionally biased region" description="Polar residues" evidence="1">
    <location>
        <begin position="825"/>
        <end position="845"/>
    </location>
</feature>
<name>A0A9P4MQ05_9PLEO</name>
<organism evidence="3 4">
    <name type="scientific">Delitschia confertaspora ATCC 74209</name>
    <dbReference type="NCBI Taxonomy" id="1513339"/>
    <lineage>
        <taxon>Eukaryota</taxon>
        <taxon>Fungi</taxon>
        <taxon>Dikarya</taxon>
        <taxon>Ascomycota</taxon>
        <taxon>Pezizomycotina</taxon>
        <taxon>Dothideomycetes</taxon>
        <taxon>Pleosporomycetidae</taxon>
        <taxon>Pleosporales</taxon>
        <taxon>Delitschiaceae</taxon>
        <taxon>Delitschia</taxon>
    </lineage>
</organism>
<sequence length="916" mass="93950">MGSYTFVWEHPAEEVYVTGTFDDWKQTVKLAQVGGVFKKTVELPKTKVQYKFVVDGKWCTNDTAPGEDDGHSNYNNVLYPNDIKEEPLHTLSSVAPESSTAELAGAVPKNKRADDDHVPGAFPETPAGELQSFSVNPIPATSGLGNPVHIAPGDKVPEPSTLTDNTIHSTVHHEKEREIPEASVSVAPIPATAGLGNPIHLAPGEKVPDASTLTDNTIHSTVHHEKQAEIPDASVSVAPIPATAGLGNPIHLAPGEKVPDASTFTSNTVSSTAKTDADSYQKSDALPAQLGPVVTGDEPVFNGGMFNLPPVSGASIPESSLPKNPPAVTNNDSGFTVQSVTPTSTTAALAADVPKEPRGVPEKVVESQKEAHFSPEATANPDAVLEKTEVEKELKEKVAEVPAIPEDSVDKSPSDGPGLPAQVVGAALGAAATLATAAVAAKDLASEALGNIPTPVKETVTSAPATAASTLTDAAYAAKDKATEAVNSIPISKETITSVPATAASTVTDVAYATKDKASETYENLPVSKETVTSAPASAASTFAAATYAAKDKAAEAFGLSAQAPEPSGPAPEVPEAVTHSLEEAHAAPEAAASSKAVTEKAAVEKELLSEVWTTNEPGEPAPKITTAPEEKIPDGPASAVPEPVVKSIEEAHAAPEAAVDADAVGGKAAVESQLLREVWTTNEPGEPAPKITATPEEKVPDGPVSAVPEPVVTSLGEAHAAPEAAANPEAVGVKATVESELLREVKRTDEAGEPAPAVSAALTATAPGSPPVAESNVKSTTAESFSADSSKASEGYEALNAPAESVAIPPTSKPAADSRDVSPMSKQPTTSTEQTQPMVTTGVETSKAPETSKVEEATAPAPATPKKDPAPTTEAETAHATPETTQAAPESVASGTDKKKKRRSIFGKLKDKILH</sequence>
<feature type="compositionally biased region" description="Polar residues" evidence="1">
    <location>
        <begin position="777"/>
        <end position="793"/>
    </location>
</feature>
<evidence type="ECO:0000259" key="2">
    <source>
        <dbReference type="Pfam" id="PF16561"/>
    </source>
</evidence>
<dbReference type="OrthoDB" id="5873279at2759"/>
<dbReference type="Pfam" id="PF16561">
    <property type="entry name" value="AMPK1_CBM"/>
    <property type="match status" value="1"/>
</dbReference>
<gene>
    <name evidence="3" type="ORF">GQ43DRAFT_474186</name>
</gene>
<dbReference type="Gene3D" id="2.60.40.10">
    <property type="entry name" value="Immunoglobulins"/>
    <property type="match status" value="1"/>
</dbReference>
<dbReference type="InterPro" id="IPR013783">
    <property type="entry name" value="Ig-like_fold"/>
</dbReference>